<keyword evidence="3" id="KW-1185">Reference proteome</keyword>
<evidence type="ECO:0000256" key="1">
    <source>
        <dbReference type="SAM" id="MobiDB-lite"/>
    </source>
</evidence>
<sequence>MPDERATVTCPDCDFRETFERLRTARSRIEDHRTETGHEAEWELHRLDSGVERAGDEAGVCGRPECTDEDSPLFRDDL</sequence>
<evidence type="ECO:0000313" key="2">
    <source>
        <dbReference type="EMBL" id="MFC4823766.1"/>
    </source>
</evidence>
<protein>
    <recommendedName>
        <fullName evidence="4">Small CPxCG-related zinc finger protein</fullName>
    </recommendedName>
</protein>
<accession>A0ABD5PZ51</accession>
<dbReference type="Proteomes" id="UP001595945">
    <property type="component" value="Unassembled WGS sequence"/>
</dbReference>
<evidence type="ECO:0000313" key="3">
    <source>
        <dbReference type="Proteomes" id="UP001595945"/>
    </source>
</evidence>
<proteinExistence type="predicted"/>
<feature type="region of interest" description="Disordered" evidence="1">
    <location>
        <begin position="54"/>
        <end position="78"/>
    </location>
</feature>
<dbReference type="AlphaFoldDB" id="A0ABD5PZ51"/>
<evidence type="ECO:0008006" key="4">
    <source>
        <dbReference type="Google" id="ProtNLM"/>
    </source>
</evidence>
<organism evidence="2 3">
    <name type="scientific">Halorussus aquaticus</name>
    <dbReference type="NCBI Taxonomy" id="2953748"/>
    <lineage>
        <taxon>Archaea</taxon>
        <taxon>Methanobacteriati</taxon>
        <taxon>Methanobacteriota</taxon>
        <taxon>Stenosarchaea group</taxon>
        <taxon>Halobacteria</taxon>
        <taxon>Halobacteriales</taxon>
        <taxon>Haladaptataceae</taxon>
        <taxon>Halorussus</taxon>
    </lineage>
</organism>
<dbReference type="Pfam" id="PF24398">
    <property type="entry name" value="DUF7542"/>
    <property type="match status" value="1"/>
</dbReference>
<comment type="caution">
    <text evidence="2">The sequence shown here is derived from an EMBL/GenBank/DDBJ whole genome shotgun (WGS) entry which is preliminary data.</text>
</comment>
<dbReference type="InterPro" id="IPR055964">
    <property type="entry name" value="DUF7542"/>
</dbReference>
<gene>
    <name evidence="2" type="ORF">ACFO9K_05790</name>
</gene>
<dbReference type="RefSeq" id="WP_254270350.1">
    <property type="nucleotide sequence ID" value="NZ_CP100401.1"/>
</dbReference>
<reference evidence="2 3" key="1">
    <citation type="journal article" date="2019" name="Int. J. Syst. Evol. Microbiol.">
        <title>The Global Catalogue of Microorganisms (GCM) 10K type strain sequencing project: providing services to taxonomists for standard genome sequencing and annotation.</title>
        <authorList>
            <consortium name="The Broad Institute Genomics Platform"/>
            <consortium name="The Broad Institute Genome Sequencing Center for Infectious Disease"/>
            <person name="Wu L."/>
            <person name="Ma J."/>
        </authorList>
    </citation>
    <scope>NUCLEOTIDE SEQUENCE [LARGE SCALE GENOMIC DNA]</scope>
    <source>
        <strain evidence="2 3">XZYJ18</strain>
    </source>
</reference>
<dbReference type="EMBL" id="JBHSHT010000001">
    <property type="protein sequence ID" value="MFC4823766.1"/>
    <property type="molecule type" value="Genomic_DNA"/>
</dbReference>
<dbReference type="GeneID" id="73047027"/>
<name>A0ABD5PZ51_9EURY</name>